<dbReference type="EMBL" id="JASJOS010000024">
    <property type="protein sequence ID" value="MDJ1485848.1"/>
    <property type="molecule type" value="Genomic_DNA"/>
</dbReference>
<gene>
    <name evidence="1" type="ORF">QNI16_35530</name>
</gene>
<evidence type="ECO:0000313" key="2">
    <source>
        <dbReference type="Proteomes" id="UP001241110"/>
    </source>
</evidence>
<accession>A0AAE3QYM1</accession>
<protein>
    <submittedName>
        <fullName evidence="1">Uncharacterized protein</fullName>
    </submittedName>
</protein>
<comment type="caution">
    <text evidence="1">The sequence shown here is derived from an EMBL/GenBank/DDBJ whole genome shotgun (WGS) entry which is preliminary data.</text>
</comment>
<dbReference type="Proteomes" id="UP001241110">
    <property type="component" value="Unassembled WGS sequence"/>
</dbReference>
<sequence>MRGVVLTVKWQITLFFILILLAGFTAKAQNQDSQIKGIRQEYTLIHQQLSVLDTVQKDLEGSSEGGSVTGFYKSGKLLAMKATYYGETGYVTTEYYLENGNPFFILRQEHRYNRPMYYDKKAAQENNDPEAFDSQKTTVKEDRFYMHNQILIRWINSSSVQVAQSSSEYKYKAQELLTETASLQSQLTN</sequence>
<reference evidence="1" key="1">
    <citation type="submission" date="2023-05" db="EMBL/GenBank/DDBJ databases">
        <authorList>
            <person name="Zhang X."/>
        </authorList>
    </citation>
    <scope>NUCLEOTIDE SEQUENCE</scope>
    <source>
        <strain evidence="1">YF14B1</strain>
    </source>
</reference>
<name>A0AAE3QYM1_9BACT</name>
<evidence type="ECO:0000313" key="1">
    <source>
        <dbReference type="EMBL" id="MDJ1485848.1"/>
    </source>
</evidence>
<proteinExistence type="predicted"/>
<organism evidence="1 2">
    <name type="scientific">Xanthocytophaga flava</name>
    <dbReference type="NCBI Taxonomy" id="3048013"/>
    <lineage>
        <taxon>Bacteria</taxon>
        <taxon>Pseudomonadati</taxon>
        <taxon>Bacteroidota</taxon>
        <taxon>Cytophagia</taxon>
        <taxon>Cytophagales</taxon>
        <taxon>Rhodocytophagaceae</taxon>
        <taxon>Xanthocytophaga</taxon>
    </lineage>
</organism>
<dbReference type="AlphaFoldDB" id="A0AAE3QYM1"/>
<dbReference type="RefSeq" id="WP_313988940.1">
    <property type="nucleotide sequence ID" value="NZ_JASJOS010000024.1"/>
</dbReference>